<keyword evidence="3" id="KW-0496">Mitochondrion</keyword>
<evidence type="ECO:0000256" key="1">
    <source>
        <dbReference type="ARBA" id="ARBA00004173"/>
    </source>
</evidence>
<proteinExistence type="inferred from homology"/>
<evidence type="ECO:0000313" key="7">
    <source>
        <dbReference type="Proteomes" id="UP001516464"/>
    </source>
</evidence>
<dbReference type="EMBL" id="SBIQ01000042">
    <property type="protein sequence ID" value="KAF7683903.1"/>
    <property type="molecule type" value="Genomic_DNA"/>
</dbReference>
<comment type="caution">
    <text evidence="6">The sequence shown here is derived from an EMBL/GenBank/DDBJ whole genome shotgun (WGS) entry which is preliminary data.</text>
</comment>
<comment type="subcellular location">
    <subcellularLocation>
        <location evidence="1">Mitochondrion</location>
    </subcellularLocation>
</comment>
<gene>
    <name evidence="6" type="primary">TLDC2</name>
    <name evidence="6" type="ORF">TCON_0893</name>
</gene>
<dbReference type="Pfam" id="PF07534">
    <property type="entry name" value="TLD"/>
    <property type="match status" value="1"/>
</dbReference>
<evidence type="ECO:0000259" key="5">
    <source>
        <dbReference type="PROSITE" id="PS51886"/>
    </source>
</evidence>
<dbReference type="PANTHER" id="PTHR23354">
    <property type="entry name" value="NUCLEOLAR PROTEIN 7/ESTROGEN RECEPTOR COACTIVATOR-RELATED"/>
    <property type="match status" value="1"/>
</dbReference>
<sequence>MDYIRKLFKKPEPENESKIITEVINFQLLYKNKKYTNTLLTDTIVKQLKSHFEQRYITAECWVLTYSTIEHGCSLRTMLGCLKAHKHPYVIICQDMTENIFGVFFDNKIEISLHTFGNASTFLFKRNKKDEIIAYHSTLINRYFCVCNPDYLAFGVGEGRYGLVFNKSMLDGETCKVNTFNNELLTDNEYFKIKYLEVWSIKL</sequence>
<evidence type="ECO:0000256" key="2">
    <source>
        <dbReference type="ARBA" id="ARBA00009540"/>
    </source>
</evidence>
<name>A0ABQ7I0G9_9MICR</name>
<keyword evidence="7" id="KW-1185">Reference proteome</keyword>
<accession>A0ABQ7I0G9</accession>
<organism evidence="6 7">
    <name type="scientific">Astathelohania contejeani</name>
    <dbReference type="NCBI Taxonomy" id="164912"/>
    <lineage>
        <taxon>Eukaryota</taxon>
        <taxon>Fungi</taxon>
        <taxon>Fungi incertae sedis</taxon>
        <taxon>Microsporidia</taxon>
        <taxon>Astathelohaniidae</taxon>
        <taxon>Astathelohania</taxon>
    </lineage>
</organism>
<feature type="domain" description="TLDc" evidence="5">
    <location>
        <begin position="38"/>
        <end position="202"/>
    </location>
</feature>
<comment type="similarity">
    <text evidence="2">Belongs to the OXR1 family.</text>
</comment>
<dbReference type="PANTHER" id="PTHR23354:SF62">
    <property type="entry name" value="MUSTARD, ISOFORM V"/>
    <property type="match status" value="1"/>
</dbReference>
<reference evidence="6 7" key="1">
    <citation type="submission" date="2019-01" db="EMBL/GenBank/DDBJ databases">
        <title>Genomes sequencing and comparative genomics of infectious freshwater microsporidia, Cucumispora dikerogammari and Thelohania contejeani.</title>
        <authorList>
            <person name="Cormier A."/>
            <person name="Giraud I."/>
            <person name="Wattier R."/>
            <person name="Teixeira M."/>
            <person name="Grandjean F."/>
            <person name="Rigaud T."/>
            <person name="Cordaux R."/>
        </authorList>
    </citation>
    <scope>NUCLEOTIDE SEQUENCE [LARGE SCALE GENOMIC DNA]</scope>
    <source>
        <strain evidence="6">T1</strain>
        <tissue evidence="6">Spores</tissue>
    </source>
</reference>
<evidence type="ECO:0000256" key="4">
    <source>
        <dbReference type="ARBA" id="ARBA00040604"/>
    </source>
</evidence>
<dbReference type="Proteomes" id="UP001516464">
    <property type="component" value="Unassembled WGS sequence"/>
</dbReference>
<evidence type="ECO:0000256" key="3">
    <source>
        <dbReference type="ARBA" id="ARBA00023128"/>
    </source>
</evidence>
<evidence type="ECO:0000313" key="6">
    <source>
        <dbReference type="EMBL" id="KAF7683903.1"/>
    </source>
</evidence>
<dbReference type="SMART" id="SM00584">
    <property type="entry name" value="TLDc"/>
    <property type="match status" value="1"/>
</dbReference>
<protein>
    <recommendedName>
        <fullName evidence="4">Oxidation resistance protein 1</fullName>
    </recommendedName>
</protein>
<dbReference type="PROSITE" id="PS51886">
    <property type="entry name" value="TLDC"/>
    <property type="match status" value="1"/>
</dbReference>
<dbReference type="InterPro" id="IPR006571">
    <property type="entry name" value="TLDc_dom"/>
</dbReference>